<dbReference type="Pfam" id="PF14154">
    <property type="entry name" value="DUF4306"/>
    <property type="match status" value="1"/>
</dbReference>
<dbReference type="InterPro" id="IPR025440">
    <property type="entry name" value="DUF4306"/>
</dbReference>
<reference evidence="2" key="1">
    <citation type="submission" date="2019-11" db="EMBL/GenBank/DDBJ databases">
        <authorList>
            <person name="Li J."/>
        </authorList>
    </citation>
    <scope>NUCLEOTIDE SEQUENCE</scope>
    <source>
        <strain evidence="2">B6B</strain>
    </source>
</reference>
<keyword evidence="1" id="KW-1133">Transmembrane helix</keyword>
<keyword evidence="3" id="KW-1185">Reference proteome</keyword>
<name>A0A6A8DKG5_9BACI</name>
<evidence type="ECO:0000313" key="3">
    <source>
        <dbReference type="Proteomes" id="UP000799092"/>
    </source>
</evidence>
<keyword evidence="1" id="KW-0472">Membrane</keyword>
<dbReference type="AlphaFoldDB" id="A0A6A8DKG5"/>
<gene>
    <name evidence="2" type="ORF">GH741_12390</name>
</gene>
<evidence type="ECO:0000313" key="2">
    <source>
        <dbReference type="EMBL" id="MRH43477.1"/>
    </source>
</evidence>
<comment type="caution">
    <text evidence="2">The sequence shown here is derived from an EMBL/GenBank/DDBJ whole genome shotgun (WGS) entry which is preliminary data.</text>
</comment>
<dbReference type="EMBL" id="WJNG01000009">
    <property type="protein sequence ID" value="MRH43477.1"/>
    <property type="molecule type" value="Genomic_DNA"/>
</dbReference>
<feature type="transmembrane region" description="Helical" evidence="1">
    <location>
        <begin position="72"/>
        <end position="93"/>
    </location>
</feature>
<accession>A0A6A8DKG5</accession>
<sequence>MSVKHSVQLGLAFFLLMFSTIAAWYEGSELLNNPWEWEYSTPFSHLFNQQVEISSDISQLDFFIYSGKFTPIFPVLMIISLMYLVNVSVYLMVKRNLKHFSLFLAVKGILLLMLIGSVSESPTIGGGIFTITFLISGTVCLAVALVFYFELFKRTKSENYS</sequence>
<organism evidence="2 3">
    <name type="scientific">Aquibacillus halophilus</name>
    <dbReference type="NCBI Taxonomy" id="930132"/>
    <lineage>
        <taxon>Bacteria</taxon>
        <taxon>Bacillati</taxon>
        <taxon>Bacillota</taxon>
        <taxon>Bacilli</taxon>
        <taxon>Bacillales</taxon>
        <taxon>Bacillaceae</taxon>
        <taxon>Aquibacillus</taxon>
    </lineage>
</organism>
<dbReference type="OrthoDB" id="2721142at2"/>
<feature type="transmembrane region" description="Helical" evidence="1">
    <location>
        <begin position="100"/>
        <end position="118"/>
    </location>
</feature>
<dbReference type="RefSeq" id="WP_153737101.1">
    <property type="nucleotide sequence ID" value="NZ_WJNG01000009.1"/>
</dbReference>
<protein>
    <submittedName>
        <fullName evidence="2">DUF4306 domain-containing protein</fullName>
    </submittedName>
</protein>
<dbReference type="Proteomes" id="UP000799092">
    <property type="component" value="Unassembled WGS sequence"/>
</dbReference>
<keyword evidence="1" id="KW-0812">Transmembrane</keyword>
<proteinExistence type="predicted"/>
<feature type="transmembrane region" description="Helical" evidence="1">
    <location>
        <begin position="124"/>
        <end position="149"/>
    </location>
</feature>
<evidence type="ECO:0000256" key="1">
    <source>
        <dbReference type="SAM" id="Phobius"/>
    </source>
</evidence>